<keyword evidence="3" id="KW-0175">Coiled coil</keyword>
<dbReference type="Pfam" id="PF00505">
    <property type="entry name" value="HMG_box"/>
    <property type="match status" value="1"/>
</dbReference>
<dbReference type="SMART" id="SM00398">
    <property type="entry name" value="HMG"/>
    <property type="match status" value="1"/>
</dbReference>
<evidence type="ECO:0000256" key="3">
    <source>
        <dbReference type="SAM" id="Coils"/>
    </source>
</evidence>
<dbReference type="InterPro" id="IPR036910">
    <property type="entry name" value="HMG_box_dom_sf"/>
</dbReference>
<dbReference type="AlphaFoldDB" id="A0A815AW48"/>
<organism evidence="5 6">
    <name type="scientific">Rotaria magnacalcarata</name>
    <dbReference type="NCBI Taxonomy" id="392030"/>
    <lineage>
        <taxon>Eukaryota</taxon>
        <taxon>Metazoa</taxon>
        <taxon>Spiralia</taxon>
        <taxon>Gnathifera</taxon>
        <taxon>Rotifera</taxon>
        <taxon>Eurotatoria</taxon>
        <taxon>Bdelloidea</taxon>
        <taxon>Philodinida</taxon>
        <taxon>Philodinidae</taxon>
        <taxon>Rotaria</taxon>
    </lineage>
</organism>
<feature type="domain" description="HMG box" evidence="4">
    <location>
        <begin position="14"/>
        <end position="57"/>
    </location>
</feature>
<dbReference type="SUPFAM" id="SSF47095">
    <property type="entry name" value="HMG-box"/>
    <property type="match status" value="1"/>
</dbReference>
<evidence type="ECO:0000313" key="6">
    <source>
        <dbReference type="Proteomes" id="UP000663834"/>
    </source>
</evidence>
<sequence>MPRAPKSQKDPNAPKRPLSTFFLFSQDERPKIKKDNPSLSVSDIAKVIGERWRGIDNIIMFNEEDECDSSNILTVASQSDVIAFLQAQEVKIIGLHANVSDDDDDDEDDELSIVHSSIPNFKQISSNNHNQGVKSYLSHSCFASISNSSVHKGTTSDDLTELNWLNTFKFKDTKTKEKSTQEIDSNEDQISKLCNELKMYNEENLNLNSLSFGVLIFLALYSKRYDKQTPWLLTIKQLYDYLQKNKQQISHRRGWRDLLKEALIKIPCFVKTKRDILKSRSVWTIDPYYRPLLTRAYLTRSSLQSNKMISTNQDEVKDALSDENHYSESIINYFAPKSTVKTKVLPRLYERLCEEEQNHESKNEIDPNNPIENECDTQLPISSPLISSLTKRKKIYSNIGSTSNNEATITTPCPSIDHMYLNSIGKSTEFTGDNEISIDENNQCYSHSLINSIQKSNITTRAQAVAEQNMLNKDIVDRRKSGSLRKPLSLSLPSHRPNTRMNRKIIEQDLELLRKANNNY</sequence>
<keyword evidence="2" id="KW-0539">Nucleus</keyword>
<dbReference type="EMBL" id="CAJNOW010000181">
    <property type="protein sequence ID" value="CAF1262734.1"/>
    <property type="molecule type" value="Genomic_DNA"/>
</dbReference>
<evidence type="ECO:0000256" key="2">
    <source>
        <dbReference type="PROSITE-ProRule" id="PRU00267"/>
    </source>
</evidence>
<gene>
    <name evidence="5" type="ORF">KQP761_LOCUS2882</name>
</gene>
<dbReference type="InterPro" id="IPR050342">
    <property type="entry name" value="HMGB"/>
</dbReference>
<accession>A0A815AW48</accession>
<dbReference type="InterPro" id="IPR009071">
    <property type="entry name" value="HMG_box_dom"/>
</dbReference>
<dbReference type="OrthoDB" id="10048089at2759"/>
<reference evidence="5" key="1">
    <citation type="submission" date="2021-02" db="EMBL/GenBank/DDBJ databases">
        <authorList>
            <person name="Nowell W R."/>
        </authorList>
    </citation>
    <scope>NUCLEOTIDE SEQUENCE</scope>
</reference>
<dbReference type="PANTHER" id="PTHR48112">
    <property type="entry name" value="HIGH MOBILITY GROUP PROTEIN DSP1"/>
    <property type="match status" value="1"/>
</dbReference>
<evidence type="ECO:0000256" key="1">
    <source>
        <dbReference type="ARBA" id="ARBA00023125"/>
    </source>
</evidence>
<dbReference type="Gene3D" id="1.10.10.10">
    <property type="entry name" value="Winged helix-like DNA-binding domain superfamily/Winged helix DNA-binding domain"/>
    <property type="match status" value="1"/>
</dbReference>
<comment type="caution">
    <text evidence="5">The sequence shown here is derived from an EMBL/GenBank/DDBJ whole genome shotgun (WGS) entry which is preliminary data.</text>
</comment>
<dbReference type="Proteomes" id="UP000663834">
    <property type="component" value="Unassembled WGS sequence"/>
</dbReference>
<protein>
    <recommendedName>
        <fullName evidence="4">HMG box domain-containing protein</fullName>
    </recommendedName>
</protein>
<evidence type="ECO:0000313" key="5">
    <source>
        <dbReference type="EMBL" id="CAF1262734.1"/>
    </source>
</evidence>
<dbReference type="Gene3D" id="1.10.30.10">
    <property type="entry name" value="High mobility group box domain"/>
    <property type="match status" value="1"/>
</dbReference>
<feature type="DNA-binding region" description="HMG box" evidence="2">
    <location>
        <begin position="14"/>
        <end position="57"/>
    </location>
</feature>
<dbReference type="InterPro" id="IPR036388">
    <property type="entry name" value="WH-like_DNA-bd_sf"/>
</dbReference>
<keyword evidence="1 2" id="KW-0238">DNA-binding</keyword>
<proteinExistence type="predicted"/>
<feature type="coiled-coil region" evidence="3">
    <location>
        <begin position="176"/>
        <end position="203"/>
    </location>
</feature>
<evidence type="ECO:0000259" key="4">
    <source>
        <dbReference type="PROSITE" id="PS50118"/>
    </source>
</evidence>
<dbReference type="PROSITE" id="PS50118">
    <property type="entry name" value="HMG_BOX_2"/>
    <property type="match status" value="1"/>
</dbReference>
<dbReference type="GO" id="GO:0003677">
    <property type="term" value="F:DNA binding"/>
    <property type="evidence" value="ECO:0007669"/>
    <property type="project" value="UniProtKB-UniRule"/>
</dbReference>
<name>A0A815AW48_9BILA</name>
<dbReference type="GO" id="GO:0005634">
    <property type="term" value="C:nucleus"/>
    <property type="evidence" value="ECO:0007669"/>
    <property type="project" value="UniProtKB-UniRule"/>
</dbReference>